<dbReference type="EC" id="3.4.21.62" evidence="6"/>
<evidence type="ECO:0000313" key="11">
    <source>
        <dbReference type="EMBL" id="KAK7235618.1"/>
    </source>
</evidence>
<proteinExistence type="inferred from homology"/>
<dbReference type="Proteomes" id="UP001363151">
    <property type="component" value="Unassembled WGS sequence"/>
</dbReference>
<reference evidence="11 12" key="1">
    <citation type="submission" date="2024-03" db="EMBL/GenBank/DDBJ databases">
        <title>Aureococcus anophagefferens CCMP1851 and Kratosvirus quantuckense: Draft genome of a second virus-susceptible host strain in the model system.</title>
        <authorList>
            <person name="Chase E."/>
            <person name="Truchon A.R."/>
            <person name="Schepens W."/>
            <person name="Wilhelm S.W."/>
        </authorList>
    </citation>
    <scope>NUCLEOTIDE SEQUENCE [LARGE SCALE GENOMIC DNA]</scope>
    <source>
        <strain evidence="11 12">CCMP1851</strain>
    </source>
</reference>
<dbReference type="Pfam" id="PF00082">
    <property type="entry name" value="Peptidase_S8"/>
    <property type="match status" value="1"/>
</dbReference>
<keyword evidence="3 7" id="KW-0378">Hydrolase</keyword>
<dbReference type="EMBL" id="JBBJCI010000291">
    <property type="protein sequence ID" value="KAK7235618.1"/>
    <property type="molecule type" value="Genomic_DNA"/>
</dbReference>
<evidence type="ECO:0000256" key="8">
    <source>
        <dbReference type="SAM" id="MobiDB-lite"/>
    </source>
</evidence>
<keyword evidence="9" id="KW-0732">Signal</keyword>
<comment type="similarity">
    <text evidence="1 7">Belongs to the peptidase S8 family.</text>
</comment>
<keyword evidence="4 7" id="KW-0720">Serine protease</keyword>
<evidence type="ECO:0000259" key="10">
    <source>
        <dbReference type="Pfam" id="PF00082"/>
    </source>
</evidence>
<feature type="active site" description="Charge relay system" evidence="7">
    <location>
        <position position="153"/>
    </location>
</feature>
<feature type="compositionally biased region" description="Gly residues" evidence="8">
    <location>
        <begin position="800"/>
        <end position="809"/>
    </location>
</feature>
<protein>
    <recommendedName>
        <fullName evidence="6">subtilisin</fullName>
        <ecNumber evidence="6">3.4.21.62</ecNumber>
    </recommendedName>
</protein>
<comment type="catalytic activity">
    <reaction evidence="5">
        <text>Hydrolysis of proteins with broad specificity for peptide bonds, and a preference for a large uncharged residue in P1. Hydrolyzes peptide amides.</text>
        <dbReference type="EC" id="3.4.21.62"/>
    </reaction>
</comment>
<evidence type="ECO:0000256" key="2">
    <source>
        <dbReference type="ARBA" id="ARBA00022670"/>
    </source>
</evidence>
<name>A0ABR1FQ59_AURAN</name>
<feature type="region of interest" description="Disordered" evidence="8">
    <location>
        <begin position="594"/>
        <end position="677"/>
    </location>
</feature>
<feature type="compositionally biased region" description="Low complexity" evidence="8">
    <location>
        <begin position="594"/>
        <end position="607"/>
    </location>
</feature>
<evidence type="ECO:0000256" key="3">
    <source>
        <dbReference type="ARBA" id="ARBA00022801"/>
    </source>
</evidence>
<evidence type="ECO:0000313" key="12">
    <source>
        <dbReference type="Proteomes" id="UP001363151"/>
    </source>
</evidence>
<dbReference type="InterPro" id="IPR023828">
    <property type="entry name" value="Peptidase_S8_Ser-AS"/>
</dbReference>
<dbReference type="InterPro" id="IPR036852">
    <property type="entry name" value="Peptidase_S8/S53_dom_sf"/>
</dbReference>
<dbReference type="Gene3D" id="3.40.50.200">
    <property type="entry name" value="Peptidase S8/S53 domain"/>
    <property type="match status" value="1"/>
</dbReference>
<evidence type="ECO:0000256" key="4">
    <source>
        <dbReference type="ARBA" id="ARBA00022825"/>
    </source>
</evidence>
<feature type="signal peptide" evidence="9">
    <location>
        <begin position="1"/>
        <end position="16"/>
    </location>
</feature>
<evidence type="ECO:0000256" key="5">
    <source>
        <dbReference type="ARBA" id="ARBA00023529"/>
    </source>
</evidence>
<evidence type="ECO:0000256" key="1">
    <source>
        <dbReference type="ARBA" id="ARBA00011073"/>
    </source>
</evidence>
<dbReference type="InterPro" id="IPR000209">
    <property type="entry name" value="Peptidase_S8/S53_dom"/>
</dbReference>
<feature type="compositionally biased region" description="Pro residues" evidence="8">
    <location>
        <begin position="623"/>
        <end position="633"/>
    </location>
</feature>
<comment type="caution">
    <text evidence="11">The sequence shown here is derived from an EMBL/GenBank/DDBJ whole genome shotgun (WGS) entry which is preliminary data.</text>
</comment>
<feature type="domain" description="Peptidase S8/S53" evidence="10">
    <location>
        <begin position="146"/>
        <end position="407"/>
    </location>
</feature>
<feature type="region of interest" description="Disordered" evidence="8">
    <location>
        <begin position="96"/>
        <end position="118"/>
    </location>
</feature>
<gene>
    <name evidence="11" type="ORF">SO694_00066018</name>
</gene>
<dbReference type="PROSITE" id="PS00138">
    <property type="entry name" value="SUBTILASE_SER"/>
    <property type="match status" value="1"/>
</dbReference>
<dbReference type="PRINTS" id="PR00723">
    <property type="entry name" value="SUBTILISIN"/>
</dbReference>
<feature type="active site" description="Charge relay system" evidence="7">
    <location>
        <position position="366"/>
    </location>
</feature>
<evidence type="ECO:0000256" key="7">
    <source>
        <dbReference type="PROSITE-ProRule" id="PRU01240"/>
    </source>
</evidence>
<sequence length="846" mass="88734">MRPVLLLLALAPLVGGRRPRRLEKLASDYDSLVSAVAHDETTSTVRVKLADSATPVPLEHAVGGAPRRTFRPAGVHEARHVAAGLDRWWSFTPPATRARVSSDDGPGDPSATYEDPDDPYYDLYQKTVFESLRIPDAWALGAGRTDVVVQIIDTGSQWHADLVGNRWENGGEVCGNGLDDDGNGYVDDCYGYNHADGHGGDDLSTYNSHGVHCAGNVAASTNNGVGIAGVAGDGSVTIMTSVLFGNTATMGDAEALVYGADNGAHVSSNSWGWLGSTSFYGGAVQDAIDYATDLGVIVLAAAGNDDDDNWHWPARYDRVYAVAATDATGAKASFSNYGDWVDFAAPGESIVSLVNDGGYSAMSGTSMSTPLVAGIVAFGLSLTNDAALVNRTLVRKCLRDTALDVGDLNSREIGKYVQADAFVACVSDIDTPSSPPSTTPRPTALETAAPTDAFCTEFVLAGGDAYNDDKMGTYAVLPGEFCGGKHKYRCVDCAYELDLNAYYYSGYPLWAIGEKDCGDLNVWFYSLSGAETPDLSTETWYEEAAELSAFYPNAGLTLTCASYAHGSTDAPSAVPTSEPTPAPAAATLAPLAAPTAPAPTTQAPNATEGLSPTYAPTRIPTSEPTPSPTPRPSYAPSLARPTYNTSAPTPVSAAPSLAPSGAPVAAPTTPRPSSTPKPTASYCTAFALSGGFSYNGGKLGTYRATGDFCDGRPVYACVDCAYELELTAFYYAGYPLWAIGENGCGDLDVWFYSPSTAATPDLADGWYEETDATSQFAFNGDLALTCRRGAAARRADDGRAFGGAHGGAGPRADDGRAVARADAAPVRPRPRRGPRRRARGPDARRR</sequence>
<evidence type="ECO:0000256" key="9">
    <source>
        <dbReference type="SAM" id="SignalP"/>
    </source>
</evidence>
<dbReference type="PANTHER" id="PTHR43806">
    <property type="entry name" value="PEPTIDASE S8"/>
    <property type="match status" value="1"/>
</dbReference>
<dbReference type="PROSITE" id="PS51892">
    <property type="entry name" value="SUBTILASE"/>
    <property type="match status" value="1"/>
</dbReference>
<feature type="active site" description="Charge relay system" evidence="7">
    <location>
        <position position="209"/>
    </location>
</feature>
<dbReference type="SUPFAM" id="SSF52743">
    <property type="entry name" value="Subtilisin-like"/>
    <property type="match status" value="1"/>
</dbReference>
<dbReference type="InterPro" id="IPR050131">
    <property type="entry name" value="Peptidase_S8_subtilisin-like"/>
</dbReference>
<dbReference type="InterPro" id="IPR015500">
    <property type="entry name" value="Peptidase_S8_subtilisin-rel"/>
</dbReference>
<feature type="region of interest" description="Disordered" evidence="8">
    <location>
        <begin position="799"/>
        <end position="846"/>
    </location>
</feature>
<keyword evidence="2 7" id="KW-0645">Protease</keyword>
<dbReference type="PANTHER" id="PTHR43806:SF11">
    <property type="entry name" value="CEREVISIN-RELATED"/>
    <property type="match status" value="1"/>
</dbReference>
<evidence type="ECO:0000256" key="6">
    <source>
        <dbReference type="ARBA" id="ARBA00023619"/>
    </source>
</evidence>
<accession>A0ABR1FQ59</accession>
<organism evidence="11 12">
    <name type="scientific">Aureococcus anophagefferens</name>
    <name type="common">Harmful bloom alga</name>
    <dbReference type="NCBI Taxonomy" id="44056"/>
    <lineage>
        <taxon>Eukaryota</taxon>
        <taxon>Sar</taxon>
        <taxon>Stramenopiles</taxon>
        <taxon>Ochrophyta</taxon>
        <taxon>Pelagophyceae</taxon>
        <taxon>Pelagomonadales</taxon>
        <taxon>Pelagomonadaceae</taxon>
        <taxon>Aureococcus</taxon>
    </lineage>
</organism>
<feature type="compositionally biased region" description="Basic residues" evidence="8">
    <location>
        <begin position="828"/>
        <end position="838"/>
    </location>
</feature>
<feature type="compositionally biased region" description="Low complexity" evidence="8">
    <location>
        <begin position="645"/>
        <end position="668"/>
    </location>
</feature>
<keyword evidence="12" id="KW-1185">Reference proteome</keyword>
<feature type="chain" id="PRO_5045515389" description="subtilisin" evidence="9">
    <location>
        <begin position="17"/>
        <end position="846"/>
    </location>
</feature>